<feature type="region of interest" description="Disordered" evidence="1">
    <location>
        <begin position="1"/>
        <end position="68"/>
    </location>
</feature>
<proteinExistence type="predicted"/>
<dbReference type="AlphaFoldDB" id="A0A1I1SS65"/>
<evidence type="ECO:0000256" key="1">
    <source>
        <dbReference type="SAM" id="MobiDB-lite"/>
    </source>
</evidence>
<gene>
    <name evidence="2" type="ORF">SAMN02745121_00229</name>
</gene>
<keyword evidence="3" id="KW-1185">Reference proteome</keyword>
<organism evidence="2 3">
    <name type="scientific">Nannocystis exedens</name>
    <dbReference type="NCBI Taxonomy" id="54"/>
    <lineage>
        <taxon>Bacteria</taxon>
        <taxon>Pseudomonadati</taxon>
        <taxon>Myxococcota</taxon>
        <taxon>Polyangia</taxon>
        <taxon>Nannocystales</taxon>
        <taxon>Nannocystaceae</taxon>
        <taxon>Nannocystis</taxon>
    </lineage>
</organism>
<protein>
    <recommendedName>
        <fullName evidence="4">Leucine-rich repeat domain-containing protein</fullName>
    </recommendedName>
</protein>
<feature type="compositionally biased region" description="Low complexity" evidence="1">
    <location>
        <begin position="49"/>
        <end position="58"/>
    </location>
</feature>
<dbReference type="Gene3D" id="3.80.10.10">
    <property type="entry name" value="Ribonuclease Inhibitor"/>
    <property type="match status" value="1"/>
</dbReference>
<feature type="compositionally biased region" description="Low complexity" evidence="1">
    <location>
        <begin position="1"/>
        <end position="24"/>
    </location>
</feature>
<feature type="compositionally biased region" description="Basic residues" evidence="1">
    <location>
        <begin position="25"/>
        <end position="48"/>
    </location>
</feature>
<evidence type="ECO:0000313" key="3">
    <source>
        <dbReference type="Proteomes" id="UP000199400"/>
    </source>
</evidence>
<sequence>MPKKPSTAARAKATKATRTTAAKPATKKTAVKKATKTTAKKTAAKKATKTTAKQTAPEKATKKTATKRPKIDPLRELAWDVHGAFDAEDPTPAVQIDFVDGYLATAADRGIDVDLDAALPYCAEVLDLELGELRATYEAHARQLAAARGASGQAGEVDALIALCRGEGRHGQSFKDDAARALPPAWPRLGPELGRCLFAGRKHLWLRNAGPFATLAGFEAARDARSLELQVTPDCDLTPLASLTRLESLRLDGKLEGFGALARLPRLKSLQTEANAAGIAELASLPVLRVLSLIVAADVSIAGLVDLEQLNLLELQAGSRPLDDVTAATIATLARKKSRLLRLAEHEGWPLQLALPYRRTPGYVDINRR</sequence>
<dbReference type="Proteomes" id="UP000199400">
    <property type="component" value="Unassembled WGS sequence"/>
</dbReference>
<dbReference type="InterPro" id="IPR032675">
    <property type="entry name" value="LRR_dom_sf"/>
</dbReference>
<evidence type="ECO:0008006" key="4">
    <source>
        <dbReference type="Google" id="ProtNLM"/>
    </source>
</evidence>
<evidence type="ECO:0000313" key="2">
    <source>
        <dbReference type="EMBL" id="SFD49256.1"/>
    </source>
</evidence>
<name>A0A1I1SS65_9BACT</name>
<dbReference type="EMBL" id="FOMX01000002">
    <property type="protein sequence ID" value="SFD49256.1"/>
    <property type="molecule type" value="Genomic_DNA"/>
</dbReference>
<reference evidence="3" key="1">
    <citation type="submission" date="2016-10" db="EMBL/GenBank/DDBJ databases">
        <authorList>
            <person name="Varghese N."/>
            <person name="Submissions S."/>
        </authorList>
    </citation>
    <scope>NUCLEOTIDE SEQUENCE [LARGE SCALE GENOMIC DNA]</scope>
    <source>
        <strain evidence="3">ATCC 25963</strain>
    </source>
</reference>
<dbReference type="RefSeq" id="WP_177325846.1">
    <property type="nucleotide sequence ID" value="NZ_FOMX01000002.1"/>
</dbReference>
<accession>A0A1I1SS65</accession>